<keyword evidence="1" id="KW-0472">Membrane</keyword>
<evidence type="ECO:0000259" key="2">
    <source>
        <dbReference type="Pfam" id="PF11141"/>
    </source>
</evidence>
<sequence>MAIIQSVKKTFEKHREHWLTVAFFFGFLLDNLTLNRVDQIFDISILAFYVVLAMGSMLLLYAATADRLSEGFSRWAKKYTPLFAQYAFGGLFSGMLIFYGRSGSWYESWPYLLIILGVIFGNETIKDRTGRLIFTLAMLFVGLFSYVVLIVPVFIGKMGAMVFVGSGILALVIMLIFMRILRMIIPNFFSLHQRAIIFTIGIIFALFNFLYFTNIIPPIPLSLKDVGIYHSVIRFGDGTYQLTYEDTKWWEFFRNSDTTFHYTPGSNVYCFASVFAPTRLSTDIYHSWDKYNDATGEWVEYSRLSYPISGGRGAGFRGYTFIKNSQPGTWRCQVETARGQVLGAEKFVIEPGVPGELVTRTE</sequence>
<feature type="transmembrane region" description="Helical" evidence="1">
    <location>
        <begin position="132"/>
        <end position="155"/>
    </location>
</feature>
<gene>
    <name evidence="3" type="ORF">COU16_00480</name>
</gene>
<organism evidence="3 4">
    <name type="scientific">Candidatus Kaiserbacteria bacterium CG10_big_fil_rev_8_21_14_0_10_47_16</name>
    <dbReference type="NCBI Taxonomy" id="1974608"/>
    <lineage>
        <taxon>Bacteria</taxon>
        <taxon>Candidatus Kaiseribacteriota</taxon>
    </lineage>
</organism>
<evidence type="ECO:0000256" key="1">
    <source>
        <dbReference type="SAM" id="Phobius"/>
    </source>
</evidence>
<keyword evidence="1" id="KW-0812">Transmembrane</keyword>
<reference evidence="4" key="1">
    <citation type="submission" date="2017-09" db="EMBL/GenBank/DDBJ databases">
        <title>Depth-based differentiation of microbial function through sediment-hosted aquifers and enrichment of novel symbionts in the deep terrestrial subsurface.</title>
        <authorList>
            <person name="Probst A.J."/>
            <person name="Ladd B."/>
            <person name="Jarett J.K."/>
            <person name="Geller-Mcgrath D.E."/>
            <person name="Sieber C.M.K."/>
            <person name="Emerson J.B."/>
            <person name="Anantharaman K."/>
            <person name="Thomas B.C."/>
            <person name="Malmstrom R."/>
            <person name="Stieglmeier M."/>
            <person name="Klingl A."/>
            <person name="Woyke T."/>
            <person name="Ryan C.M."/>
            <person name="Banfield J.F."/>
        </authorList>
    </citation>
    <scope>NUCLEOTIDE SEQUENCE [LARGE SCALE GENOMIC DNA]</scope>
</reference>
<evidence type="ECO:0000313" key="4">
    <source>
        <dbReference type="Proteomes" id="UP000229344"/>
    </source>
</evidence>
<name>A0A2H0UER7_9BACT</name>
<proteinExistence type="predicted"/>
<feature type="transmembrane region" description="Helical" evidence="1">
    <location>
        <begin position="40"/>
        <end position="62"/>
    </location>
</feature>
<comment type="caution">
    <text evidence="3">The sequence shown here is derived from an EMBL/GenBank/DDBJ whole genome shotgun (WGS) entry which is preliminary data.</text>
</comment>
<feature type="domain" description="DUF2914" evidence="2">
    <location>
        <begin position="282"/>
        <end position="349"/>
    </location>
</feature>
<dbReference type="InterPro" id="IPR022606">
    <property type="entry name" value="DUF2914"/>
</dbReference>
<feature type="transmembrane region" description="Helical" evidence="1">
    <location>
        <begin position="83"/>
        <end position="102"/>
    </location>
</feature>
<dbReference type="Proteomes" id="UP000229344">
    <property type="component" value="Unassembled WGS sequence"/>
</dbReference>
<dbReference type="AlphaFoldDB" id="A0A2H0UER7"/>
<dbReference type="EMBL" id="PFBI01000003">
    <property type="protein sequence ID" value="PIR84850.1"/>
    <property type="molecule type" value="Genomic_DNA"/>
</dbReference>
<feature type="transmembrane region" description="Helical" evidence="1">
    <location>
        <begin position="161"/>
        <end position="181"/>
    </location>
</feature>
<feature type="transmembrane region" description="Helical" evidence="1">
    <location>
        <begin position="18"/>
        <end position="34"/>
    </location>
</feature>
<keyword evidence="1" id="KW-1133">Transmembrane helix</keyword>
<protein>
    <recommendedName>
        <fullName evidence="2">DUF2914 domain-containing protein</fullName>
    </recommendedName>
</protein>
<dbReference type="Pfam" id="PF11141">
    <property type="entry name" value="DUF2914"/>
    <property type="match status" value="1"/>
</dbReference>
<evidence type="ECO:0000313" key="3">
    <source>
        <dbReference type="EMBL" id="PIR84850.1"/>
    </source>
</evidence>
<feature type="transmembrane region" description="Helical" evidence="1">
    <location>
        <begin position="193"/>
        <end position="212"/>
    </location>
</feature>
<feature type="transmembrane region" description="Helical" evidence="1">
    <location>
        <begin position="108"/>
        <end position="125"/>
    </location>
</feature>
<accession>A0A2H0UER7</accession>